<dbReference type="AlphaFoldDB" id="A0AB39VDI6"/>
<dbReference type="InterPro" id="IPR052200">
    <property type="entry name" value="Protoporphyrinogen_IX_DH"/>
</dbReference>
<protein>
    <submittedName>
        <fullName evidence="2">Flavodoxin family protein</fullName>
    </submittedName>
</protein>
<evidence type="ECO:0000259" key="1">
    <source>
        <dbReference type="Pfam" id="PF12641"/>
    </source>
</evidence>
<dbReference type="PROSITE" id="PS00201">
    <property type="entry name" value="FLAVODOXIN"/>
    <property type="match status" value="1"/>
</dbReference>
<evidence type="ECO:0000313" key="2">
    <source>
        <dbReference type="EMBL" id="XDU65249.1"/>
    </source>
</evidence>
<dbReference type="GO" id="GO:0006783">
    <property type="term" value="P:heme biosynthetic process"/>
    <property type="evidence" value="ECO:0007669"/>
    <property type="project" value="TreeGrafter"/>
</dbReference>
<reference evidence="2" key="1">
    <citation type="submission" date="2024-07" db="EMBL/GenBank/DDBJ databases">
        <authorList>
            <person name="Li X.-J."/>
            <person name="Wang X."/>
        </authorList>
    </citation>
    <scope>NUCLEOTIDE SEQUENCE</scope>
    <source>
        <strain evidence="2">HSP-342</strain>
    </source>
</reference>
<dbReference type="EMBL" id="CP165646">
    <property type="protein sequence ID" value="XDU65249.1"/>
    <property type="molecule type" value="Genomic_DNA"/>
</dbReference>
<organism evidence="2">
    <name type="scientific">Leptotrichia mesophila</name>
    <dbReference type="NCBI Taxonomy" id="3239303"/>
    <lineage>
        <taxon>Bacteria</taxon>
        <taxon>Fusobacteriati</taxon>
        <taxon>Fusobacteriota</taxon>
        <taxon>Fusobacteriia</taxon>
        <taxon>Fusobacteriales</taxon>
        <taxon>Leptotrichiaceae</taxon>
        <taxon>Leptotrichia</taxon>
    </lineage>
</organism>
<dbReference type="RefSeq" id="WP_369713463.1">
    <property type="nucleotide sequence ID" value="NZ_CP165646.1"/>
</dbReference>
<accession>A0AB39VDI6</accession>
<proteinExistence type="predicted"/>
<dbReference type="GO" id="GO:0010181">
    <property type="term" value="F:FMN binding"/>
    <property type="evidence" value="ECO:0007669"/>
    <property type="project" value="InterPro"/>
</dbReference>
<gene>
    <name evidence="2" type="ORF">AB8B23_03570</name>
</gene>
<dbReference type="InterPro" id="IPR029039">
    <property type="entry name" value="Flavoprotein-like_sf"/>
</dbReference>
<feature type="domain" description="Flavodoxin-like" evidence="1">
    <location>
        <begin position="4"/>
        <end position="168"/>
    </location>
</feature>
<dbReference type="Pfam" id="PF12641">
    <property type="entry name" value="Flavodoxin_3"/>
    <property type="match status" value="1"/>
</dbReference>
<dbReference type="KEGG" id="lmes:AB8B23_03570"/>
<dbReference type="SUPFAM" id="SSF52218">
    <property type="entry name" value="Flavoproteins"/>
    <property type="match status" value="1"/>
</dbReference>
<dbReference type="Gene3D" id="3.40.50.360">
    <property type="match status" value="1"/>
</dbReference>
<dbReference type="PANTHER" id="PTHR38030">
    <property type="entry name" value="PROTOPORPHYRINOGEN IX DEHYDROGENASE [MENAQUINONE]"/>
    <property type="match status" value="1"/>
</dbReference>
<dbReference type="GO" id="GO:0070819">
    <property type="term" value="F:menaquinone-dependent protoporphyrinogen oxidase activity"/>
    <property type="evidence" value="ECO:0007669"/>
    <property type="project" value="TreeGrafter"/>
</dbReference>
<dbReference type="PANTHER" id="PTHR38030:SF2">
    <property type="entry name" value="PROTOPORPHYRINOGEN IX DEHYDROGENASE [QUINONE]"/>
    <property type="match status" value="1"/>
</dbReference>
<dbReference type="GO" id="GO:0009055">
    <property type="term" value="F:electron transfer activity"/>
    <property type="evidence" value="ECO:0007669"/>
    <property type="project" value="InterPro"/>
</dbReference>
<dbReference type="InterPro" id="IPR008254">
    <property type="entry name" value="Flavodoxin/NO_synth"/>
</dbReference>
<name>A0AB39VDI6_9FUSO</name>
<dbReference type="InterPro" id="IPR001226">
    <property type="entry name" value="Flavodoxin_CS"/>
</dbReference>
<sequence length="171" mass="19149">MSSLVVFSTSTGNTRKIADTIFSVLKDTDKKIVDVNEINTVNMNEFEKIIIGGWIDKGEIDEKSKEFLTNLKNKKLGLFLTMGGNPETDRAKKCVQKVRELLEKNGNIVEKTFVCQGAIDPNLINKFREMTKQGIAGPFAATPEREARWAEAAKHPDEKDMENAKRIFGGL</sequence>